<evidence type="ECO:0000313" key="3">
    <source>
        <dbReference type="Proteomes" id="UP000238169"/>
    </source>
</evidence>
<dbReference type="OrthoDB" id="9115117at2"/>
<accession>A0A2U3I6D2</accession>
<dbReference type="EMBL" id="OGTP01000008">
    <property type="protein sequence ID" value="SPB15693.1"/>
    <property type="molecule type" value="Genomic_DNA"/>
</dbReference>
<dbReference type="AlphaFoldDB" id="A0A2U3I6D2"/>
<evidence type="ECO:0000313" key="2">
    <source>
        <dbReference type="EMBL" id="SPB15693.1"/>
    </source>
</evidence>
<proteinExistence type="predicted"/>
<dbReference type="Proteomes" id="UP000238169">
    <property type="component" value="Unassembled WGS sequence"/>
</dbReference>
<protein>
    <submittedName>
        <fullName evidence="2">Uncharacterized protein</fullName>
    </submittedName>
</protein>
<evidence type="ECO:0000256" key="1">
    <source>
        <dbReference type="SAM" id="MobiDB-lite"/>
    </source>
</evidence>
<sequence length="286" mass="30543">MACRLLIGFVDVTLYSRNEAHTLGDLEARRAIESAGTIHLSPGLLSDLRHFLSSHTSEGYLPSDVAPSEVLRRLKAAVASGRIVAVSAPQESREAGWGSSGGSSEPPTYGYRRGKTPSQLFGHTAPERADSFLGSVPRSWEKLPAEDGPAMFRSMPGDVMPDGRIATPLTKGGSMFAGIMMGAAGAVAGEMASDGVNPPAMSFGEDSTPLGDASALEFDSGNAVDQLEDDASVFLTPEEEAQCELEYNLDMVECSAYAAMDKGYWRTCNERAMQRYSNCLRGRFLG</sequence>
<name>A0A2U3I6D2_9BURK</name>
<feature type="region of interest" description="Disordered" evidence="1">
    <location>
        <begin position="89"/>
        <end position="115"/>
    </location>
</feature>
<keyword evidence="3" id="KW-1185">Reference proteome</keyword>
<reference evidence="3" key="1">
    <citation type="submission" date="2018-01" db="EMBL/GenBank/DDBJ databases">
        <authorList>
            <person name="Peeters C."/>
        </authorList>
    </citation>
    <scope>NUCLEOTIDE SEQUENCE [LARGE SCALE GENOMIC DNA]</scope>
</reference>
<gene>
    <name evidence="2" type="ORF">NOV72_02913</name>
</gene>
<organism evidence="2 3">
    <name type="scientific">Caballeronia novacaledonica</name>
    <dbReference type="NCBI Taxonomy" id="1544861"/>
    <lineage>
        <taxon>Bacteria</taxon>
        <taxon>Pseudomonadati</taxon>
        <taxon>Pseudomonadota</taxon>
        <taxon>Betaproteobacteria</taxon>
        <taxon>Burkholderiales</taxon>
        <taxon>Burkholderiaceae</taxon>
        <taxon>Caballeronia</taxon>
    </lineage>
</organism>